<feature type="region of interest" description="Disordered" evidence="1">
    <location>
        <begin position="63"/>
        <end position="217"/>
    </location>
</feature>
<evidence type="ECO:0000256" key="1">
    <source>
        <dbReference type="SAM" id="MobiDB-lite"/>
    </source>
</evidence>
<dbReference type="Proteomes" id="UP000018542">
    <property type="component" value="Chromosome"/>
</dbReference>
<evidence type="ECO:0000256" key="2">
    <source>
        <dbReference type="SAM" id="Phobius"/>
    </source>
</evidence>
<feature type="compositionally biased region" description="Basic and acidic residues" evidence="1">
    <location>
        <begin position="63"/>
        <end position="85"/>
    </location>
</feature>
<feature type="transmembrane region" description="Helical" evidence="2">
    <location>
        <begin position="12"/>
        <end position="31"/>
    </location>
</feature>
<feature type="compositionally biased region" description="Pro residues" evidence="1">
    <location>
        <begin position="135"/>
        <end position="146"/>
    </location>
</feature>
<protein>
    <recommendedName>
        <fullName evidence="3">EAL domain-containing protein</fullName>
    </recommendedName>
</protein>
<evidence type="ECO:0000313" key="5">
    <source>
        <dbReference type="Proteomes" id="UP000018542"/>
    </source>
</evidence>
<feature type="compositionally biased region" description="Low complexity" evidence="1">
    <location>
        <begin position="89"/>
        <end position="111"/>
    </location>
</feature>
<feature type="compositionally biased region" description="Basic and acidic residues" evidence="1">
    <location>
        <begin position="205"/>
        <end position="216"/>
    </location>
</feature>
<dbReference type="STRING" id="1029756.W911_09675"/>
<dbReference type="HOGENOM" id="CLU_513649_0_0_5"/>
<sequence length="570" mass="60090">MMQNQTGSQTVLVVAMGLVTTATAVALYQHIGVPGPVATTAALATFLLLTAGHALAWRRERRVRDAAPTRDRREQDVRRLKDAPRSTHGGAAPAARGPRPMGAPGPAAGAGPVPPRAPGRGEASSTVARAAERTGPPPLKAVPPSPAASKGAVDADDDADDFWSFRPAPPANRESASREELPPFVTGRLSGAAGAPAPQPTAPAHAERPPVPREADVEVIQDAIKRLLEEVNAAEQMEAGHSSGSGARPVPEASVDHAIEALRMTAETMRTAASGPRDAPLGVPAHEQQAQPPPPPLPPFVRGAAPGPRPQSAADARARLMADAISAGRIDVTLEPILGLEDQQTRHYEVCVRLRDSDGNVLDVTPDGPDLRGTGLLPLFDGVRVTRTAAVARRLEERGKVGSVFSAFSGESVADEHFLGELAETLHQRASLATQLVLSFTQSDVRGFSTPEWDSLADMRALGFRFALSHITDLDMDFEALAEQGFAFVKLDASVFLEGLPAPSGRLPSSDVCRHLARHGLTLVVEHIDDDDKLARVFGFGVLLGQGQLFGGPRPVRADVTRNRNTTAAA</sequence>
<dbReference type="PATRIC" id="fig|1029756.8.peg.2013"/>
<evidence type="ECO:0000313" key="4">
    <source>
        <dbReference type="EMBL" id="AHB50163.1"/>
    </source>
</evidence>
<dbReference type="GO" id="GO:0071111">
    <property type="term" value="F:cyclic-guanylate-specific phosphodiesterase activity"/>
    <property type="evidence" value="ECO:0007669"/>
    <property type="project" value="InterPro"/>
</dbReference>
<feature type="domain" description="EAL" evidence="3">
    <location>
        <begin position="314"/>
        <end position="567"/>
    </location>
</feature>
<accession>V5SHZ7</accession>
<dbReference type="OrthoDB" id="7178689at2"/>
<keyword evidence="2" id="KW-1133">Transmembrane helix</keyword>
<dbReference type="RefSeq" id="WP_023787297.1">
    <property type="nucleotide sequence ID" value="NC_022997.1"/>
</dbReference>
<gene>
    <name evidence="4" type="ORF">W911_09675</name>
</gene>
<feature type="region of interest" description="Disordered" evidence="1">
    <location>
        <begin position="271"/>
        <end position="312"/>
    </location>
</feature>
<keyword evidence="5" id="KW-1185">Reference proteome</keyword>
<dbReference type="KEGG" id="hni:W911_09675"/>
<dbReference type="InterPro" id="IPR050706">
    <property type="entry name" value="Cyclic-di-GMP_PDE-like"/>
</dbReference>
<dbReference type="Gene3D" id="3.20.20.450">
    <property type="entry name" value="EAL domain"/>
    <property type="match status" value="1"/>
</dbReference>
<dbReference type="EMBL" id="CP006912">
    <property type="protein sequence ID" value="AHB50163.1"/>
    <property type="molecule type" value="Genomic_DNA"/>
</dbReference>
<dbReference type="SUPFAM" id="SSF141868">
    <property type="entry name" value="EAL domain-like"/>
    <property type="match status" value="1"/>
</dbReference>
<proteinExistence type="predicted"/>
<keyword evidence="2" id="KW-0472">Membrane</keyword>
<evidence type="ECO:0000259" key="3">
    <source>
        <dbReference type="PROSITE" id="PS50883"/>
    </source>
</evidence>
<dbReference type="InterPro" id="IPR001633">
    <property type="entry name" value="EAL_dom"/>
</dbReference>
<name>V5SHZ7_9HYPH</name>
<reference evidence="4 5" key="1">
    <citation type="journal article" date="2014" name="Genome Announc.">
        <title>Complete Genome Sequence of Hyphomicrobium nitrativorans Strain NL23, a Denitrifying Bacterium Isolated from Biofilm of a Methanol-Fed Denitrification System Treating Seawater at the Montreal Biodome.</title>
        <authorList>
            <person name="Martineau C."/>
            <person name="Villeneuve C."/>
            <person name="Mauffrey F."/>
            <person name="Villemur R."/>
        </authorList>
    </citation>
    <scope>NUCLEOTIDE SEQUENCE [LARGE SCALE GENOMIC DNA]</scope>
    <source>
        <strain evidence="4">NL23</strain>
    </source>
</reference>
<dbReference type="SMART" id="SM00052">
    <property type="entry name" value="EAL"/>
    <property type="match status" value="1"/>
</dbReference>
<dbReference type="PROSITE" id="PS50883">
    <property type="entry name" value="EAL"/>
    <property type="match status" value="1"/>
</dbReference>
<dbReference type="PANTHER" id="PTHR33121:SF79">
    <property type="entry name" value="CYCLIC DI-GMP PHOSPHODIESTERASE PDED-RELATED"/>
    <property type="match status" value="1"/>
</dbReference>
<dbReference type="AlphaFoldDB" id="V5SHZ7"/>
<dbReference type="Pfam" id="PF00563">
    <property type="entry name" value="EAL"/>
    <property type="match status" value="1"/>
</dbReference>
<keyword evidence="2" id="KW-0812">Transmembrane</keyword>
<organism evidence="4 5">
    <name type="scientific">Hyphomicrobium nitrativorans NL23</name>
    <dbReference type="NCBI Taxonomy" id="1029756"/>
    <lineage>
        <taxon>Bacteria</taxon>
        <taxon>Pseudomonadati</taxon>
        <taxon>Pseudomonadota</taxon>
        <taxon>Alphaproteobacteria</taxon>
        <taxon>Hyphomicrobiales</taxon>
        <taxon>Hyphomicrobiaceae</taxon>
        <taxon>Hyphomicrobium</taxon>
    </lineage>
</organism>
<dbReference type="PANTHER" id="PTHR33121">
    <property type="entry name" value="CYCLIC DI-GMP PHOSPHODIESTERASE PDEF"/>
    <property type="match status" value="1"/>
</dbReference>
<dbReference type="InterPro" id="IPR035919">
    <property type="entry name" value="EAL_sf"/>
</dbReference>
<feature type="transmembrane region" description="Helical" evidence="2">
    <location>
        <begin position="37"/>
        <end position="57"/>
    </location>
</feature>